<dbReference type="EMBL" id="CDOI01000133">
    <property type="protein sequence ID" value="CEN45305.1"/>
    <property type="molecule type" value="Genomic_DNA"/>
</dbReference>
<dbReference type="STRING" id="1848903.CCAND38_230061"/>
<feature type="domain" description="Glycosyltransferase 2-like" evidence="2">
    <location>
        <begin position="4"/>
        <end position="168"/>
    </location>
</feature>
<dbReference type="InterPro" id="IPR001173">
    <property type="entry name" value="Glyco_trans_2-like"/>
</dbReference>
<dbReference type="PANTHER" id="PTHR22916">
    <property type="entry name" value="GLYCOSYLTRANSFERASE"/>
    <property type="match status" value="1"/>
</dbReference>
<dbReference type="Proteomes" id="UP000038200">
    <property type="component" value="Unassembled WGS sequence"/>
</dbReference>
<keyword evidence="1" id="KW-1133">Transmembrane helix</keyword>
<reference evidence="5 6" key="1">
    <citation type="submission" date="2015-01" db="EMBL/GenBank/DDBJ databases">
        <authorList>
            <person name="MANFREDI Pablo"/>
        </authorList>
    </citation>
    <scope>NUCLEOTIDE SEQUENCE [LARGE SCALE GENOMIC DNA]</scope>
    <source>
        <strain evidence="3 6">CcD38</strain>
        <strain evidence="4 5">CcD93</strain>
    </source>
</reference>
<sequence length="333" mass="38673">MSYSFIIPVYNRPIEVDELLETIANQSFEGDFEVVVIEDGSTLQSKEICDKYADRLHITYLYKPNSGPGDSRNYGMQKAHYDYFIILDSDCLLPEHYLESVDDFLKRQYVDCFGGADAADESFTDIQKAINYAMTSLLTTGGIRGNKNGIGKFQPRSFNMGLSRKAFESSGGFGRIHPGEDPDLVIRLWQKGYQTAFIEEAFVYHKRRISWKKFKEQVCKFGQTRAILNHWYPQTKKITFWLPFLFSTGLIFSLSVAFIGRLEGLYIYCSYFIIVLLHSSRENKSTKIGFLTIWAILVQFFSYGFGFFRATTKLFLYKKEPEKLFPHLFFRRK</sequence>
<organism evidence="4 5">
    <name type="scientific">Capnocytophaga canis</name>
    <dbReference type="NCBI Taxonomy" id="1848903"/>
    <lineage>
        <taxon>Bacteria</taxon>
        <taxon>Pseudomonadati</taxon>
        <taxon>Bacteroidota</taxon>
        <taxon>Flavobacteriia</taxon>
        <taxon>Flavobacteriales</taxon>
        <taxon>Flavobacteriaceae</taxon>
        <taxon>Capnocytophaga</taxon>
    </lineage>
</organism>
<keyword evidence="4" id="KW-0808">Transferase</keyword>
<evidence type="ECO:0000313" key="3">
    <source>
        <dbReference type="EMBL" id="CEN45305.1"/>
    </source>
</evidence>
<keyword evidence="1" id="KW-0472">Membrane</keyword>
<dbReference type="EMBL" id="CDOL01000265">
    <property type="protein sequence ID" value="CEN54138.1"/>
    <property type="molecule type" value="Genomic_DNA"/>
</dbReference>
<name>A0A0B7IW32_9FLAO</name>
<dbReference type="AlphaFoldDB" id="A0A0B7IW32"/>
<dbReference type="RefSeq" id="WP_042009531.1">
    <property type="nucleotide sequence ID" value="NZ_CDOI01000133.1"/>
</dbReference>
<evidence type="ECO:0000313" key="5">
    <source>
        <dbReference type="Proteomes" id="UP000038200"/>
    </source>
</evidence>
<protein>
    <submittedName>
        <fullName evidence="4">Putative glycosyltransferase</fullName>
        <ecNumber evidence="4">2.4.1.226</ecNumber>
    </submittedName>
</protein>
<dbReference type="Pfam" id="PF00535">
    <property type="entry name" value="Glycos_transf_2"/>
    <property type="match status" value="1"/>
</dbReference>
<dbReference type="OrthoDB" id="9813550at2"/>
<gene>
    <name evidence="3" type="ORF">CCAND38_230061</name>
    <name evidence="4" type="ORF">CCAND93_730007</name>
</gene>
<keyword evidence="4" id="KW-0328">Glycosyltransferase</keyword>
<dbReference type="Proteomes" id="UP000045051">
    <property type="component" value="Unassembled WGS sequence"/>
</dbReference>
<feature type="transmembrane region" description="Helical" evidence="1">
    <location>
        <begin position="265"/>
        <end position="281"/>
    </location>
</feature>
<evidence type="ECO:0000313" key="6">
    <source>
        <dbReference type="Proteomes" id="UP000045051"/>
    </source>
</evidence>
<dbReference type="InterPro" id="IPR029044">
    <property type="entry name" value="Nucleotide-diphossugar_trans"/>
</dbReference>
<keyword evidence="6" id="KW-1185">Reference proteome</keyword>
<feature type="transmembrane region" description="Helical" evidence="1">
    <location>
        <begin position="238"/>
        <end position="259"/>
    </location>
</feature>
<proteinExistence type="predicted"/>
<dbReference type="Gene3D" id="3.90.550.10">
    <property type="entry name" value="Spore Coat Polysaccharide Biosynthesis Protein SpsA, Chain A"/>
    <property type="match status" value="1"/>
</dbReference>
<accession>A0A0B7IW32</accession>
<dbReference type="EC" id="2.4.1.226" evidence="4"/>
<dbReference type="GO" id="GO:0050510">
    <property type="term" value="F:N-acetylgalactosaminyl-proteoglycan 3-beta-glucuronosyltransferase activity"/>
    <property type="evidence" value="ECO:0007669"/>
    <property type="project" value="UniProtKB-EC"/>
</dbReference>
<dbReference type="PANTHER" id="PTHR22916:SF64">
    <property type="entry name" value="TRANSFERASE, PUTATIVE-RELATED"/>
    <property type="match status" value="1"/>
</dbReference>
<dbReference type="SUPFAM" id="SSF53448">
    <property type="entry name" value="Nucleotide-diphospho-sugar transferases"/>
    <property type="match status" value="1"/>
</dbReference>
<keyword evidence="1" id="KW-0812">Transmembrane</keyword>
<evidence type="ECO:0000256" key="1">
    <source>
        <dbReference type="SAM" id="Phobius"/>
    </source>
</evidence>
<feature type="transmembrane region" description="Helical" evidence="1">
    <location>
        <begin position="288"/>
        <end position="308"/>
    </location>
</feature>
<evidence type="ECO:0000313" key="4">
    <source>
        <dbReference type="EMBL" id="CEN54138.1"/>
    </source>
</evidence>
<evidence type="ECO:0000259" key="2">
    <source>
        <dbReference type="Pfam" id="PF00535"/>
    </source>
</evidence>